<dbReference type="GO" id="GO:0005886">
    <property type="term" value="C:plasma membrane"/>
    <property type="evidence" value="ECO:0007669"/>
    <property type="project" value="TreeGrafter"/>
</dbReference>
<protein>
    <recommendedName>
        <fullName evidence="1">GGDEF domain-containing protein</fullName>
    </recommendedName>
</protein>
<dbReference type="InterPro" id="IPR011990">
    <property type="entry name" value="TPR-like_helical_dom_sf"/>
</dbReference>
<keyword evidence="3" id="KW-1185">Reference proteome</keyword>
<dbReference type="SMART" id="SM00267">
    <property type="entry name" value="GGDEF"/>
    <property type="match status" value="1"/>
</dbReference>
<dbReference type="InterPro" id="IPR000160">
    <property type="entry name" value="GGDEF_dom"/>
</dbReference>
<feature type="domain" description="GGDEF" evidence="1">
    <location>
        <begin position="373"/>
        <end position="500"/>
    </location>
</feature>
<dbReference type="PANTHER" id="PTHR45138:SF9">
    <property type="entry name" value="DIGUANYLATE CYCLASE DGCM-RELATED"/>
    <property type="match status" value="1"/>
</dbReference>
<gene>
    <name evidence="2" type="ORF">Ani05nite_40510</name>
</gene>
<dbReference type="InterPro" id="IPR029787">
    <property type="entry name" value="Nucleotide_cyclase"/>
</dbReference>
<dbReference type="PROSITE" id="PS50887">
    <property type="entry name" value="GGDEF"/>
    <property type="match status" value="1"/>
</dbReference>
<dbReference type="InterPro" id="IPR043128">
    <property type="entry name" value="Rev_trsase/Diguanyl_cyclase"/>
</dbReference>
<dbReference type="RefSeq" id="WP_203770360.1">
    <property type="nucleotide sequence ID" value="NZ_BAAAYJ010000026.1"/>
</dbReference>
<dbReference type="EMBL" id="BOMQ01000051">
    <property type="protein sequence ID" value="GIE50517.1"/>
    <property type="molecule type" value="Genomic_DNA"/>
</dbReference>
<dbReference type="SUPFAM" id="SSF55073">
    <property type="entry name" value="Nucleotide cyclase"/>
    <property type="match status" value="1"/>
</dbReference>
<dbReference type="NCBIfam" id="TIGR00254">
    <property type="entry name" value="GGDEF"/>
    <property type="match status" value="1"/>
</dbReference>
<evidence type="ECO:0000259" key="1">
    <source>
        <dbReference type="PROSITE" id="PS50887"/>
    </source>
</evidence>
<dbReference type="GO" id="GO:1902201">
    <property type="term" value="P:negative regulation of bacterial-type flagellum-dependent cell motility"/>
    <property type="evidence" value="ECO:0007669"/>
    <property type="project" value="TreeGrafter"/>
</dbReference>
<dbReference type="GO" id="GO:0043709">
    <property type="term" value="P:cell adhesion involved in single-species biofilm formation"/>
    <property type="evidence" value="ECO:0007669"/>
    <property type="project" value="TreeGrafter"/>
</dbReference>
<organism evidence="2 3">
    <name type="scientific">Actinoplanes nipponensis</name>
    <dbReference type="NCBI Taxonomy" id="135950"/>
    <lineage>
        <taxon>Bacteria</taxon>
        <taxon>Bacillati</taxon>
        <taxon>Actinomycetota</taxon>
        <taxon>Actinomycetes</taxon>
        <taxon>Micromonosporales</taxon>
        <taxon>Micromonosporaceae</taxon>
        <taxon>Actinoplanes</taxon>
    </lineage>
</organism>
<reference evidence="2" key="1">
    <citation type="submission" date="2021-01" db="EMBL/GenBank/DDBJ databases">
        <title>Whole genome shotgun sequence of Actinoplanes nipponensis NBRC 14063.</title>
        <authorList>
            <person name="Komaki H."/>
            <person name="Tamura T."/>
        </authorList>
    </citation>
    <scope>NUCLEOTIDE SEQUENCE</scope>
    <source>
        <strain evidence="2">NBRC 14063</strain>
    </source>
</reference>
<dbReference type="Proteomes" id="UP000647172">
    <property type="component" value="Unassembled WGS sequence"/>
</dbReference>
<accession>A0A919JJY7</accession>
<comment type="caution">
    <text evidence="2">The sequence shown here is derived from an EMBL/GenBank/DDBJ whole genome shotgun (WGS) entry which is preliminary data.</text>
</comment>
<dbReference type="AlphaFoldDB" id="A0A919JJY7"/>
<dbReference type="GO" id="GO:0052621">
    <property type="term" value="F:diguanylate cyclase activity"/>
    <property type="evidence" value="ECO:0007669"/>
    <property type="project" value="TreeGrafter"/>
</dbReference>
<dbReference type="InterPro" id="IPR050469">
    <property type="entry name" value="Diguanylate_Cyclase"/>
</dbReference>
<name>A0A919JJY7_9ACTN</name>
<dbReference type="Gene3D" id="3.30.70.270">
    <property type="match status" value="1"/>
</dbReference>
<dbReference type="SUPFAM" id="SSF48452">
    <property type="entry name" value="TPR-like"/>
    <property type="match status" value="1"/>
</dbReference>
<dbReference type="PANTHER" id="PTHR45138">
    <property type="entry name" value="REGULATORY COMPONENTS OF SENSORY TRANSDUCTION SYSTEM"/>
    <property type="match status" value="1"/>
</dbReference>
<proteinExistence type="predicted"/>
<dbReference type="Gene3D" id="1.25.40.10">
    <property type="entry name" value="Tetratricopeptide repeat domain"/>
    <property type="match status" value="1"/>
</dbReference>
<evidence type="ECO:0000313" key="3">
    <source>
        <dbReference type="Proteomes" id="UP000647172"/>
    </source>
</evidence>
<evidence type="ECO:0000313" key="2">
    <source>
        <dbReference type="EMBL" id="GIE50517.1"/>
    </source>
</evidence>
<dbReference type="CDD" id="cd01949">
    <property type="entry name" value="GGDEF"/>
    <property type="match status" value="1"/>
</dbReference>
<sequence length="500" mass="53790">MQVHPGVAEATIESLIADIYVRHDGMAGRARELIRAASAAGDARHAALGRLVLAELDNRGGRVAEGVRQARDILAAGDDRVVIAHAHAVVAGGLWRAGDNAEAVRHAYQADRMLTDGDPLALRVDHAIILALQVNDQRIGGISHSEFEAAQQLADACGRPALILANLNNWAWCAYSHGDLDSAAALVERMRSHSDRSGEPLNASCADTVARILLETGRPRDATLVIEEAIARAAPTDSDAIPAALMTLADIQRRDGNTGTAMRTLAKCREIAARDRLGDVDALALRMLAGCHAELGDFEAAYREMVDFHEAWTVRRTEQSEVMARVTHAQFAVDEAHRNTELFREMAERDALTGLWNRRRSDARLAAVLAAGAPAAVALLDLDHFKQINDTHTHAVGDLVLCRVAEILQAVPGHAGRHGGEEFFLVLDTGLAAAARTCEALRAAVAGYDWPAVAPGLRVTTSIGLTAVRADDDAHTVVRRADEHLYAAKRAGRNRLVSDR</sequence>
<dbReference type="Pfam" id="PF00990">
    <property type="entry name" value="GGDEF"/>
    <property type="match status" value="1"/>
</dbReference>